<dbReference type="EMBL" id="AMGW01000005">
    <property type="protein sequence ID" value="EXJ56794.1"/>
    <property type="molecule type" value="Genomic_DNA"/>
</dbReference>
<protein>
    <submittedName>
        <fullName evidence="1">Uncharacterized protein</fullName>
    </submittedName>
</protein>
<comment type="caution">
    <text evidence="1">The sequence shown here is derived from an EMBL/GenBank/DDBJ whole genome shotgun (WGS) entry which is preliminary data.</text>
</comment>
<dbReference type="Gene3D" id="1.10.1470.10">
    <property type="entry name" value="YjbJ"/>
    <property type="match status" value="1"/>
</dbReference>
<dbReference type="HOGENOM" id="CLU_2385968_0_0_1"/>
<dbReference type="OrthoDB" id="4139598at2759"/>
<dbReference type="InterPro" id="IPR036629">
    <property type="entry name" value="YjbJ_sf"/>
</dbReference>
<dbReference type="SUPFAM" id="SSF69047">
    <property type="entry name" value="Hypothetical protein YjbJ"/>
    <property type="match status" value="1"/>
</dbReference>
<reference evidence="1 2" key="1">
    <citation type="submission" date="2013-03" db="EMBL/GenBank/DDBJ databases">
        <title>The Genome Sequence of Cladophialophora yegresii CBS 114405.</title>
        <authorList>
            <consortium name="The Broad Institute Genomics Platform"/>
            <person name="Cuomo C."/>
            <person name="de Hoog S."/>
            <person name="Gorbushina A."/>
            <person name="Walker B."/>
            <person name="Young S.K."/>
            <person name="Zeng Q."/>
            <person name="Gargeya S."/>
            <person name="Fitzgerald M."/>
            <person name="Haas B."/>
            <person name="Abouelleil A."/>
            <person name="Allen A.W."/>
            <person name="Alvarado L."/>
            <person name="Arachchi H.M."/>
            <person name="Berlin A.M."/>
            <person name="Chapman S.B."/>
            <person name="Gainer-Dewar J."/>
            <person name="Goldberg J."/>
            <person name="Griggs A."/>
            <person name="Gujja S."/>
            <person name="Hansen M."/>
            <person name="Howarth C."/>
            <person name="Imamovic A."/>
            <person name="Ireland A."/>
            <person name="Larimer J."/>
            <person name="McCowan C."/>
            <person name="Murphy C."/>
            <person name="Pearson M."/>
            <person name="Poon T.W."/>
            <person name="Priest M."/>
            <person name="Roberts A."/>
            <person name="Saif S."/>
            <person name="Shea T."/>
            <person name="Sisk P."/>
            <person name="Sykes S."/>
            <person name="Wortman J."/>
            <person name="Nusbaum C."/>
            <person name="Birren B."/>
        </authorList>
    </citation>
    <scope>NUCLEOTIDE SEQUENCE [LARGE SCALE GENOMIC DNA]</scope>
    <source>
        <strain evidence="1 2">CBS 114405</strain>
    </source>
</reference>
<organism evidence="1 2">
    <name type="scientific">Cladophialophora yegresii CBS 114405</name>
    <dbReference type="NCBI Taxonomy" id="1182544"/>
    <lineage>
        <taxon>Eukaryota</taxon>
        <taxon>Fungi</taxon>
        <taxon>Dikarya</taxon>
        <taxon>Ascomycota</taxon>
        <taxon>Pezizomycotina</taxon>
        <taxon>Eurotiomycetes</taxon>
        <taxon>Chaetothyriomycetidae</taxon>
        <taxon>Chaetothyriales</taxon>
        <taxon>Herpotrichiellaceae</taxon>
        <taxon>Cladophialophora</taxon>
    </lineage>
</organism>
<dbReference type="AlphaFoldDB" id="W9WE33"/>
<dbReference type="GeneID" id="19181713"/>
<keyword evidence="2" id="KW-1185">Reference proteome</keyword>
<name>W9WE33_9EURO</name>
<dbReference type="eggNOG" id="ENOG502R9VX">
    <property type="taxonomic scope" value="Eukaryota"/>
</dbReference>
<dbReference type="Proteomes" id="UP000019473">
    <property type="component" value="Unassembled WGS sequence"/>
</dbReference>
<dbReference type="RefSeq" id="XP_007759328.1">
    <property type="nucleotide sequence ID" value="XM_007761138.1"/>
</dbReference>
<evidence type="ECO:0000313" key="2">
    <source>
        <dbReference type="Proteomes" id="UP000019473"/>
    </source>
</evidence>
<dbReference type="VEuPathDB" id="FungiDB:A1O7_07138"/>
<accession>W9WE33</accession>
<proteinExistence type="predicted"/>
<gene>
    <name evidence="1" type="ORF">A1O7_07138</name>
</gene>
<sequence length="94" mass="10450">MADEATKAKLRAKFDKLTPQDFAAVAGNRDALTKKVAEIYGISEDEAKKQTTAKHSDSRRVEHLVIVNIRVPVTEPYLQGPAIAEESQKLRFTP</sequence>
<evidence type="ECO:0000313" key="1">
    <source>
        <dbReference type="EMBL" id="EXJ56794.1"/>
    </source>
</evidence>